<gene>
    <name evidence="1" type="ORF">O6H91_23G012800</name>
</gene>
<evidence type="ECO:0000313" key="2">
    <source>
        <dbReference type="Proteomes" id="UP001162992"/>
    </source>
</evidence>
<dbReference type="Proteomes" id="UP001162992">
    <property type="component" value="Chromosome 23"/>
</dbReference>
<sequence length="1172" mass="132233">MAKEAANGHILHADNPLPSSIGGMMHLFDFNEALVGRRLLGARRSTDGVESQMSMNHAPDPSRHFSMRHEQVKPENKVSQMPALVKKTQNLQMKELLAMETVEAQRVPSVVARLMGLDTFPSESTTNIQPRTMQGSTLSRSLSDKQLQKQKQKQDSQCVPKQLQVQPKQFMREPSYTNNFRSHKSSEKTQSDYQGKRLQGLKEKVNASEAWQHPQVMQLEEMKRQLALKQILVSEKLSEAKRLLTGEQLPDSKWAVTQNKPSELGGNMDLKESLRSSKNISSKYVDNKDTLLLKRSEDHFPVKSKPVMNKKPSTNFKFQRMEDIPDSFMRTPRSEVFVRPIESRRHHDLNIFDAREAGAKPLPKEQVVQRQSGSFIEKASTSESACKGTDWDFVKEKDSGITSGKTRRPTRIVVLKPSPHVQSNEMFMSPGCYSHSYRSEPVIDGTAFLDKSFRDHKTDMHEDPREIAREIARQVREKVVQELARKAKRSGFGRTMSRKTEFMERIDIPDSDQLDVFDVDLKALKSYSKGVNNHNKFEEANGYLVSKKGGRALSQEKFKVAPPENDQTDDKIVVRLEKKLSGNKSSALNSQDSEIPKAGGLKIGSSLCIQSGASNLEEPIESKVNAIQCATKSLPQCTEESTVGLPPLLSSWLPVDRSLRGETDESLEKEMESGNSSGNVMVQDKGLIFEQLRESSNQMQISFRAKSAHREEDTDSESSYFLPKFQSHSENFGDVSDSALDDFSIGHHDVMSENKNSKEINSDAHSNLLTASSVHVTLNCPANVDVPGETETQDPLKHDRAICVTSDPISQHILHVPDEDEFQPCTDESTMEVSEEEDSSDRTDCSITQEDFLIGSDGSEISDDPSPNSVLVSSFEGSPSDLHLNNADSNLREVPVHLELLKWDKNPSQMDDTIENRDAKAEGLSRRADSALPGIGSSICFDDDLMSYFSCNNSPQFEYTKFQMDDIGFPEGKEEDLCYIGNLLNASGFTGRKESYFTKWHSPKHAIDPFLFQRLESLCLTTLQNAGSVHTPSKTRSKDIRKNTNSEPSFPVSTRVDSLHRHLLFDMVDDILLHKLKSHLNYQPWFRPTKLMDILLPSGRQLLKEIWAQLCTFYQQHDGKAFIARPERCLAMLDQWIEIQEEVQRIAFEVEQVIFTELIEEIVNERASLKGA</sequence>
<dbReference type="EMBL" id="CM055114">
    <property type="protein sequence ID" value="KAJ7513748.1"/>
    <property type="molecule type" value="Genomic_DNA"/>
</dbReference>
<proteinExistence type="predicted"/>
<keyword evidence="2" id="KW-1185">Reference proteome</keyword>
<protein>
    <submittedName>
        <fullName evidence="1">Uncharacterized protein</fullName>
    </submittedName>
</protein>
<name>A0ACC2A865_DIPCM</name>
<accession>A0ACC2A865</accession>
<evidence type="ECO:0000313" key="1">
    <source>
        <dbReference type="EMBL" id="KAJ7513748.1"/>
    </source>
</evidence>
<comment type="caution">
    <text evidence="1">The sequence shown here is derived from an EMBL/GenBank/DDBJ whole genome shotgun (WGS) entry which is preliminary data.</text>
</comment>
<organism evidence="1 2">
    <name type="scientific">Diphasiastrum complanatum</name>
    <name type="common">Issler's clubmoss</name>
    <name type="synonym">Lycopodium complanatum</name>
    <dbReference type="NCBI Taxonomy" id="34168"/>
    <lineage>
        <taxon>Eukaryota</taxon>
        <taxon>Viridiplantae</taxon>
        <taxon>Streptophyta</taxon>
        <taxon>Embryophyta</taxon>
        <taxon>Tracheophyta</taxon>
        <taxon>Lycopodiopsida</taxon>
        <taxon>Lycopodiales</taxon>
        <taxon>Lycopodiaceae</taxon>
        <taxon>Lycopodioideae</taxon>
        <taxon>Diphasiastrum</taxon>
    </lineage>
</organism>
<reference evidence="2" key="1">
    <citation type="journal article" date="2024" name="Proc. Natl. Acad. Sci. U.S.A.">
        <title>Extraordinary preservation of gene collinearity over three hundred million years revealed in homosporous lycophytes.</title>
        <authorList>
            <person name="Li C."/>
            <person name="Wickell D."/>
            <person name="Kuo L.Y."/>
            <person name="Chen X."/>
            <person name="Nie B."/>
            <person name="Liao X."/>
            <person name="Peng D."/>
            <person name="Ji J."/>
            <person name="Jenkins J."/>
            <person name="Williams M."/>
            <person name="Shu S."/>
            <person name="Plott C."/>
            <person name="Barry K."/>
            <person name="Rajasekar S."/>
            <person name="Grimwood J."/>
            <person name="Han X."/>
            <person name="Sun S."/>
            <person name="Hou Z."/>
            <person name="He W."/>
            <person name="Dai G."/>
            <person name="Sun C."/>
            <person name="Schmutz J."/>
            <person name="Leebens-Mack J.H."/>
            <person name="Li F.W."/>
            <person name="Wang L."/>
        </authorList>
    </citation>
    <scope>NUCLEOTIDE SEQUENCE [LARGE SCALE GENOMIC DNA]</scope>
    <source>
        <strain evidence="2">cv. PW_Plant_1</strain>
    </source>
</reference>